<organism evidence="13 14">
    <name type="scientific">Campylobacter canadensis</name>
    <dbReference type="NCBI Taxonomy" id="449520"/>
    <lineage>
        <taxon>Bacteria</taxon>
        <taxon>Pseudomonadati</taxon>
        <taxon>Campylobacterota</taxon>
        <taxon>Epsilonproteobacteria</taxon>
        <taxon>Campylobacterales</taxon>
        <taxon>Campylobacteraceae</taxon>
        <taxon>Campylobacter</taxon>
    </lineage>
</organism>
<evidence type="ECO:0000259" key="12">
    <source>
        <dbReference type="Pfam" id="PF02254"/>
    </source>
</evidence>
<dbReference type="Pfam" id="PF00999">
    <property type="entry name" value="Na_H_Exchanger"/>
    <property type="match status" value="1"/>
</dbReference>
<dbReference type="InterPro" id="IPR036291">
    <property type="entry name" value="NAD(P)-bd_dom_sf"/>
</dbReference>
<feature type="domain" description="RCK N-terminal" evidence="12">
    <location>
        <begin position="398"/>
        <end position="499"/>
    </location>
</feature>
<keyword evidence="5 10" id="KW-0812">Transmembrane</keyword>
<evidence type="ECO:0000256" key="10">
    <source>
        <dbReference type="SAM" id="Phobius"/>
    </source>
</evidence>
<dbReference type="InterPro" id="IPR038770">
    <property type="entry name" value="Na+/solute_symporter_sf"/>
</dbReference>
<dbReference type="Gene3D" id="3.40.50.720">
    <property type="entry name" value="NAD(P)-binding Rossmann-like Domain"/>
    <property type="match status" value="1"/>
</dbReference>
<keyword evidence="6" id="KW-0630">Potassium</keyword>
<evidence type="ECO:0000256" key="6">
    <source>
        <dbReference type="ARBA" id="ARBA00022958"/>
    </source>
</evidence>
<evidence type="ECO:0000259" key="11">
    <source>
        <dbReference type="Pfam" id="PF00999"/>
    </source>
</evidence>
<dbReference type="Proteomes" id="UP000786183">
    <property type="component" value="Unassembled WGS sequence"/>
</dbReference>
<feature type="transmembrane region" description="Helical" evidence="10">
    <location>
        <begin position="353"/>
        <end position="370"/>
    </location>
</feature>
<evidence type="ECO:0000313" key="13">
    <source>
        <dbReference type="EMBL" id="MBZ7987061.1"/>
    </source>
</evidence>
<feature type="transmembrane region" description="Helical" evidence="10">
    <location>
        <begin position="6"/>
        <end position="22"/>
    </location>
</feature>
<proteinExistence type="predicted"/>
<keyword evidence="7 10" id="KW-1133">Transmembrane helix</keyword>
<sequence length="533" mass="59485">MKGFLEIFLITAAIAIVLNVVLKKFSIPTIIGYIFTGLIVGLSFNIHTNPEINHIAEFGIVFLMFSIGLEFSIKHLMTMKTEVFLNGALQMCLSGLIFAALINYFFNINENTSLILGFTLGLSSTAIVLKILNETSEINQVFGRKTLGILLFQDIAVIPLLLMIDIFNSSDSASSLIIKTLVSAIIVLSLLFFIGKYVFNRVLYYVIKTKSQEIFIATILFTIVGASYLAHIFGFSYSLGAFIAGMLIAETEYKHQIEADLIPFRDLLLGFFFVTVGLQIDVFLIIKYWYIVIILTFVIMSIKAAVVYMFLQFTNTKSNSFKTALCLCQIGEFALAVFGLLSSHKMIDDVNSQLFTLSVILSMIIAPFIIKNNKKLSSWANDEVSTVAPKIQSLSNHFVIFGYGTLGQEVVLKLKNQGIPYLVIDSDINLVELGQKRGENVYQGNVEQDYTLQAANIKTCAAVIITVSNEARLELISKKVVAYSPETNVIMRFSKDEHKIFDDFSQKVVLIKEEKVVAKTMLQEALKCRIANS</sequence>
<keyword evidence="14" id="KW-1185">Reference proteome</keyword>
<dbReference type="SUPFAM" id="SSF51735">
    <property type="entry name" value="NAD(P)-binding Rossmann-fold domains"/>
    <property type="match status" value="1"/>
</dbReference>
<evidence type="ECO:0000256" key="4">
    <source>
        <dbReference type="ARBA" id="ARBA00022538"/>
    </source>
</evidence>
<dbReference type="PANTHER" id="PTHR46157">
    <property type="entry name" value="K(+) EFFLUX ANTIPORTER 3, CHLOROPLASTIC"/>
    <property type="match status" value="1"/>
</dbReference>
<comment type="caution">
    <text evidence="13">The sequence shown here is derived from an EMBL/GenBank/DDBJ whole genome shotgun (WGS) entry which is preliminary data.</text>
</comment>
<evidence type="ECO:0000256" key="9">
    <source>
        <dbReference type="ARBA" id="ARBA00023136"/>
    </source>
</evidence>
<protein>
    <submittedName>
        <fullName evidence="13">Cation:proton antiporter</fullName>
    </submittedName>
</protein>
<dbReference type="InterPro" id="IPR003148">
    <property type="entry name" value="RCK_N"/>
</dbReference>
<feature type="transmembrane region" description="Helical" evidence="10">
    <location>
        <begin position="176"/>
        <end position="194"/>
    </location>
</feature>
<keyword evidence="8" id="KW-0406">Ion transport</keyword>
<evidence type="ECO:0000256" key="1">
    <source>
        <dbReference type="ARBA" id="ARBA00004141"/>
    </source>
</evidence>
<feature type="transmembrane region" description="Helical" evidence="10">
    <location>
        <begin position="52"/>
        <end position="71"/>
    </location>
</feature>
<feature type="transmembrane region" description="Helical" evidence="10">
    <location>
        <begin position="145"/>
        <end position="164"/>
    </location>
</feature>
<dbReference type="Gene3D" id="1.20.1530.20">
    <property type="match status" value="1"/>
</dbReference>
<keyword evidence="3" id="KW-0050">Antiport</keyword>
<dbReference type="InterPro" id="IPR006153">
    <property type="entry name" value="Cation/H_exchanger_TM"/>
</dbReference>
<dbReference type="Pfam" id="PF02254">
    <property type="entry name" value="TrkA_N"/>
    <property type="match status" value="1"/>
</dbReference>
<dbReference type="EMBL" id="JACGBB010000004">
    <property type="protein sequence ID" value="MBZ7987061.1"/>
    <property type="molecule type" value="Genomic_DNA"/>
</dbReference>
<feature type="transmembrane region" description="Helical" evidence="10">
    <location>
        <begin position="29"/>
        <end position="46"/>
    </location>
</feature>
<keyword evidence="2" id="KW-0813">Transport</keyword>
<evidence type="ECO:0000256" key="7">
    <source>
        <dbReference type="ARBA" id="ARBA00022989"/>
    </source>
</evidence>
<evidence type="ECO:0000256" key="2">
    <source>
        <dbReference type="ARBA" id="ARBA00022448"/>
    </source>
</evidence>
<reference evidence="13 14" key="1">
    <citation type="submission" date="2020-07" db="EMBL/GenBank/DDBJ databases">
        <title>Transfer of Campylobacter canadensis to the novel genus Avispirillum gen. nov., that also includes two novel species recovered from migratory waterfowl: Avispirillum anseris sp. nov. and Avispirillum brantae sp. nov.</title>
        <authorList>
            <person name="Miller W.G."/>
            <person name="Chapman M.H."/>
            <person name="Yee E."/>
            <person name="Inglis G.D."/>
        </authorList>
    </citation>
    <scope>NUCLEOTIDE SEQUENCE [LARGE SCALE GENOMIC DNA]</scope>
    <source>
        <strain evidence="13 14">L283</strain>
    </source>
</reference>
<dbReference type="RefSeq" id="WP_224325216.1">
    <property type="nucleotide sequence ID" value="NZ_JACGBB010000004.1"/>
</dbReference>
<gene>
    <name evidence="13" type="ORF">AVCANL283_02865</name>
</gene>
<feature type="transmembrane region" description="Helical" evidence="10">
    <location>
        <begin position="214"/>
        <end position="231"/>
    </location>
</feature>
<accession>A0ABS7WQK4</accession>
<feature type="transmembrane region" description="Helical" evidence="10">
    <location>
        <begin position="83"/>
        <end position="106"/>
    </location>
</feature>
<name>A0ABS7WQK4_9BACT</name>
<dbReference type="PANTHER" id="PTHR46157:SF4">
    <property type="entry name" value="K(+) EFFLUX ANTIPORTER 3, CHLOROPLASTIC"/>
    <property type="match status" value="1"/>
</dbReference>
<keyword evidence="9 10" id="KW-0472">Membrane</keyword>
<keyword evidence="4" id="KW-0633">Potassium transport</keyword>
<feature type="transmembrane region" description="Helical" evidence="10">
    <location>
        <begin position="112"/>
        <end position="133"/>
    </location>
</feature>
<comment type="subcellular location">
    <subcellularLocation>
        <location evidence="1">Membrane</location>
        <topology evidence="1">Multi-pass membrane protein</topology>
    </subcellularLocation>
</comment>
<evidence type="ECO:0000313" key="14">
    <source>
        <dbReference type="Proteomes" id="UP000786183"/>
    </source>
</evidence>
<evidence type="ECO:0000256" key="8">
    <source>
        <dbReference type="ARBA" id="ARBA00023065"/>
    </source>
</evidence>
<evidence type="ECO:0000256" key="5">
    <source>
        <dbReference type="ARBA" id="ARBA00022692"/>
    </source>
</evidence>
<feature type="transmembrane region" description="Helical" evidence="10">
    <location>
        <begin position="267"/>
        <end position="286"/>
    </location>
</feature>
<feature type="domain" description="Cation/H+ exchanger transmembrane" evidence="11">
    <location>
        <begin position="11"/>
        <end position="371"/>
    </location>
</feature>
<evidence type="ECO:0000256" key="3">
    <source>
        <dbReference type="ARBA" id="ARBA00022449"/>
    </source>
</evidence>
<feature type="transmembrane region" description="Helical" evidence="10">
    <location>
        <begin position="292"/>
        <end position="311"/>
    </location>
</feature>